<dbReference type="Proteomes" id="UP000177078">
    <property type="component" value="Unassembled WGS sequence"/>
</dbReference>
<evidence type="ECO:0000313" key="2">
    <source>
        <dbReference type="Proteomes" id="UP000177078"/>
    </source>
</evidence>
<gene>
    <name evidence="1" type="ORF">A3F15_00505</name>
</gene>
<protein>
    <submittedName>
        <fullName evidence="1">Uncharacterized protein</fullName>
    </submittedName>
</protein>
<dbReference type="AlphaFoldDB" id="A0A1G2RCM6"/>
<reference evidence="1 2" key="1">
    <citation type="journal article" date="2016" name="Nat. Commun.">
        <title>Thousands of microbial genomes shed light on interconnected biogeochemical processes in an aquifer system.</title>
        <authorList>
            <person name="Anantharaman K."/>
            <person name="Brown C.T."/>
            <person name="Hug L.A."/>
            <person name="Sharon I."/>
            <person name="Castelle C.J."/>
            <person name="Probst A.J."/>
            <person name="Thomas B.C."/>
            <person name="Singh A."/>
            <person name="Wilkins M.J."/>
            <person name="Karaoz U."/>
            <person name="Brodie E.L."/>
            <person name="Williams K.H."/>
            <person name="Hubbard S.S."/>
            <person name="Banfield J.F."/>
        </authorList>
    </citation>
    <scope>NUCLEOTIDE SEQUENCE [LARGE SCALE GENOMIC DNA]</scope>
</reference>
<proteinExistence type="predicted"/>
<dbReference type="EMBL" id="MHUC01000024">
    <property type="protein sequence ID" value="OHA70606.1"/>
    <property type="molecule type" value="Genomic_DNA"/>
</dbReference>
<name>A0A1G2RCM6_9BACT</name>
<comment type="caution">
    <text evidence="1">The sequence shown here is derived from an EMBL/GenBank/DDBJ whole genome shotgun (WGS) entry which is preliminary data.</text>
</comment>
<sequence>MTEAKEEEPTSKGTTTYKVGKGTIVYHRAFNQSGKLAPSTIGEFGFGLYCSDKPEVLERYIPKQMNNSLYELQATVETHHFRMDLEPTESELDILIKAMTKEGIKIEREDLKKRKGLEIITLAVDNKPQKGNELENQTTVRGAVVRDVLTAAGYDGVAEFDARRGGMILTFFEPQKTLALSS</sequence>
<organism evidence="1 2">
    <name type="scientific">Candidatus Wildermuthbacteria bacterium RIFCSPHIGHO2_12_FULL_40_12</name>
    <dbReference type="NCBI Taxonomy" id="1802457"/>
    <lineage>
        <taxon>Bacteria</taxon>
        <taxon>Candidatus Wildermuthiibacteriota</taxon>
    </lineage>
</organism>
<accession>A0A1G2RCM6</accession>
<evidence type="ECO:0000313" key="1">
    <source>
        <dbReference type="EMBL" id="OHA70606.1"/>
    </source>
</evidence>